<evidence type="ECO:0000259" key="3">
    <source>
        <dbReference type="PROSITE" id="PS50977"/>
    </source>
</evidence>
<dbReference type="InterPro" id="IPR009057">
    <property type="entry name" value="Homeodomain-like_sf"/>
</dbReference>
<dbReference type="PROSITE" id="PS50977">
    <property type="entry name" value="HTH_TETR_2"/>
    <property type="match status" value="1"/>
</dbReference>
<evidence type="ECO:0000313" key="5">
    <source>
        <dbReference type="Proteomes" id="UP001174229"/>
    </source>
</evidence>
<dbReference type="GO" id="GO:0003677">
    <property type="term" value="F:DNA binding"/>
    <property type="evidence" value="ECO:0007669"/>
    <property type="project" value="UniProtKB-UniRule"/>
</dbReference>
<dbReference type="SUPFAM" id="SSF46689">
    <property type="entry name" value="Homeodomain-like"/>
    <property type="match status" value="1"/>
</dbReference>
<dbReference type="Proteomes" id="UP001174229">
    <property type="component" value="Unassembled WGS sequence"/>
</dbReference>
<sequence length="218" mass="25255">MSNPIFDKILAQGLIKGKTEKQQRIIETTIKLFAEKGYANTSTAEIAKVAGVSEGTIFKHYGKKDQLLLSVILPFVNDFFPNMAKELIEETMLEQTTSFEEFLRNLLKNRVAFITENKEIFRVIVKEIIYKEELKKELKPYFIKHVPVLFENIVEQFKEQGELIDLPADRILKMLFTLLAGFFVSRFVLMENHIISEEEIEDVVQFVMNGIKNKQSAE</sequence>
<dbReference type="PANTHER" id="PTHR30055:SF222">
    <property type="entry name" value="REGULATORY PROTEIN"/>
    <property type="match status" value="1"/>
</dbReference>
<evidence type="ECO:0000313" key="4">
    <source>
        <dbReference type="EMBL" id="MDK7390274.1"/>
    </source>
</evidence>
<dbReference type="EMBL" id="JAPNPE010000001">
    <property type="protein sequence ID" value="MDK7390274.1"/>
    <property type="molecule type" value="Genomic_DNA"/>
</dbReference>
<gene>
    <name evidence="4" type="ORF">OWO78_02350</name>
</gene>
<dbReference type="Gene3D" id="1.10.357.10">
    <property type="entry name" value="Tetracycline Repressor, domain 2"/>
    <property type="match status" value="1"/>
</dbReference>
<evidence type="ECO:0000256" key="2">
    <source>
        <dbReference type="PROSITE-ProRule" id="PRU00335"/>
    </source>
</evidence>
<accession>A0AAP5L2D0</accession>
<protein>
    <submittedName>
        <fullName evidence="4">TetR/AcrR family transcriptional regulator</fullName>
    </submittedName>
</protein>
<dbReference type="RefSeq" id="WP_000070077.1">
    <property type="nucleotide sequence ID" value="NZ_CP099450.1"/>
</dbReference>
<feature type="DNA-binding region" description="H-T-H motif" evidence="2">
    <location>
        <begin position="42"/>
        <end position="61"/>
    </location>
</feature>
<feature type="domain" description="HTH tetR-type" evidence="3">
    <location>
        <begin position="19"/>
        <end position="79"/>
    </location>
</feature>
<dbReference type="AlphaFoldDB" id="A0AAP5L2D0"/>
<proteinExistence type="predicted"/>
<reference evidence="4" key="1">
    <citation type="submission" date="2022-11" db="EMBL/GenBank/DDBJ databases">
        <title>WGS-based characterization of Bacillus cereus isolated from food &amp; feed additives.</title>
        <authorList>
            <person name="Bogaerts B."/>
            <person name="Fraiture M.-A."/>
            <person name="Roosens N.H.C."/>
            <person name="De Keersmaecker S.C.J."/>
            <person name="Vanneste K."/>
        </authorList>
    </citation>
    <scope>NUCLEOTIDE SEQUENCE</scope>
    <source>
        <strain evidence="4">74.2</strain>
    </source>
</reference>
<dbReference type="InterPro" id="IPR036271">
    <property type="entry name" value="Tet_transcr_reg_TetR-rel_C_sf"/>
</dbReference>
<evidence type="ECO:0000256" key="1">
    <source>
        <dbReference type="ARBA" id="ARBA00023125"/>
    </source>
</evidence>
<dbReference type="PRINTS" id="PR00455">
    <property type="entry name" value="HTHTETR"/>
</dbReference>
<comment type="caution">
    <text evidence="4">The sequence shown here is derived from an EMBL/GenBank/DDBJ whole genome shotgun (WGS) entry which is preliminary data.</text>
</comment>
<dbReference type="PANTHER" id="PTHR30055">
    <property type="entry name" value="HTH-TYPE TRANSCRIPTIONAL REGULATOR RUTR"/>
    <property type="match status" value="1"/>
</dbReference>
<organism evidence="4 5">
    <name type="scientific">Bacillus pacificus</name>
    <dbReference type="NCBI Taxonomy" id="2026187"/>
    <lineage>
        <taxon>Bacteria</taxon>
        <taxon>Bacillati</taxon>
        <taxon>Bacillota</taxon>
        <taxon>Bacilli</taxon>
        <taxon>Bacillales</taxon>
        <taxon>Bacillaceae</taxon>
        <taxon>Bacillus</taxon>
        <taxon>Bacillus cereus group</taxon>
    </lineage>
</organism>
<dbReference type="Pfam" id="PF00440">
    <property type="entry name" value="TetR_N"/>
    <property type="match status" value="1"/>
</dbReference>
<dbReference type="Gene3D" id="1.10.10.60">
    <property type="entry name" value="Homeodomain-like"/>
    <property type="match status" value="1"/>
</dbReference>
<dbReference type="InterPro" id="IPR050109">
    <property type="entry name" value="HTH-type_TetR-like_transc_reg"/>
</dbReference>
<dbReference type="InterPro" id="IPR001647">
    <property type="entry name" value="HTH_TetR"/>
</dbReference>
<name>A0AAP5L2D0_9BACI</name>
<keyword evidence="1 2" id="KW-0238">DNA-binding</keyword>
<dbReference type="SUPFAM" id="SSF48498">
    <property type="entry name" value="Tetracyclin repressor-like, C-terminal domain"/>
    <property type="match status" value="1"/>
</dbReference>
<dbReference type="GO" id="GO:0006355">
    <property type="term" value="P:regulation of DNA-templated transcription"/>
    <property type="evidence" value="ECO:0007669"/>
    <property type="project" value="UniProtKB-ARBA"/>
</dbReference>